<accession>A0A1M6UPD6</accession>
<protein>
    <submittedName>
        <fullName evidence="2">Gluconate 2-dehydrogenase gamma chain</fullName>
    </submittedName>
</protein>
<feature type="region of interest" description="Disordered" evidence="1">
    <location>
        <begin position="17"/>
        <end position="36"/>
    </location>
</feature>
<dbReference type="RefSeq" id="WP_244524947.1">
    <property type="nucleotide sequence ID" value="NZ_FNTI01000001.1"/>
</dbReference>
<dbReference type="Pfam" id="PF13618">
    <property type="entry name" value="Gluconate_2-dh3"/>
    <property type="match status" value="1"/>
</dbReference>
<gene>
    <name evidence="2" type="ORF">SAMN05444171_1603</name>
</gene>
<evidence type="ECO:0000256" key="1">
    <source>
        <dbReference type="SAM" id="MobiDB-lite"/>
    </source>
</evidence>
<reference evidence="2 3" key="1">
    <citation type="submission" date="2016-10" db="EMBL/GenBank/DDBJ databases">
        <authorList>
            <person name="de Groot N.N."/>
        </authorList>
    </citation>
    <scope>NUCLEOTIDE SEQUENCE [LARGE SCALE GENOMIC DNA]</scope>
    <source>
        <strain evidence="2 3">GAS522</strain>
    </source>
</reference>
<dbReference type="EMBL" id="FNTI01000001">
    <property type="protein sequence ID" value="SEC51656.1"/>
    <property type="molecule type" value="Genomic_DNA"/>
</dbReference>
<dbReference type="InterPro" id="IPR027056">
    <property type="entry name" value="Gluconate_2DH_su3"/>
</dbReference>
<name>A0A1M6UPD6_9BRAD</name>
<evidence type="ECO:0000313" key="2">
    <source>
        <dbReference type="EMBL" id="SEC51656.1"/>
    </source>
</evidence>
<evidence type="ECO:0000313" key="3">
    <source>
        <dbReference type="Proteomes" id="UP000183208"/>
    </source>
</evidence>
<dbReference type="AlphaFoldDB" id="A0A1M6UPD6"/>
<sequence length="272" mass="29535">MVAKEIRLNANGIGKIAPGADSAGEGMPGSSRSDPGMRRRELLITTAMTLVFSATSVRALVVKGSLPWATNAGTPPTAVHPGPWVYFTPEEGAAIEALVDRLIPPDPQTPGGKDVGCAVFIDRQLAGSYGRAEGLYMDGPFADGTPQQGDQSPLTPAARYRQALAALDKYCRATYSAKSFVQLSDDEKDKVIFALEKGQVQLEGTSGRTFFEYLLQNTREGFFSDPVYGGNRDMVGWKMIGFPGARYDYRDWVERHNERYPLPPVGIAGRPE</sequence>
<proteinExistence type="predicted"/>
<organism evidence="2 3">
    <name type="scientific">Bradyrhizobium lablabi</name>
    <dbReference type="NCBI Taxonomy" id="722472"/>
    <lineage>
        <taxon>Bacteria</taxon>
        <taxon>Pseudomonadati</taxon>
        <taxon>Pseudomonadota</taxon>
        <taxon>Alphaproteobacteria</taxon>
        <taxon>Hyphomicrobiales</taxon>
        <taxon>Nitrobacteraceae</taxon>
        <taxon>Bradyrhizobium</taxon>
    </lineage>
</organism>
<dbReference type="Proteomes" id="UP000183208">
    <property type="component" value="Unassembled WGS sequence"/>
</dbReference>